<keyword evidence="8 14" id="KW-0067">ATP-binding</keyword>
<keyword evidence="15" id="KW-1185">Reference proteome</keyword>
<dbReference type="SMART" id="SM00387">
    <property type="entry name" value="HATPase_c"/>
    <property type="match status" value="1"/>
</dbReference>
<dbReference type="CDD" id="cd00082">
    <property type="entry name" value="HisKA"/>
    <property type="match status" value="1"/>
</dbReference>
<evidence type="ECO:0000259" key="12">
    <source>
        <dbReference type="PROSITE" id="PS50109"/>
    </source>
</evidence>
<dbReference type="InterPro" id="IPR003661">
    <property type="entry name" value="HisK_dim/P_dom"/>
</dbReference>
<sequence>MQSSNSRLFFLYGIIVLIVMICIGVIILPLIQGQEKIIVGLSLFGGSIVFLVLIYNIFDKYIKPVQSSAMVANELVKGNYKARTYVNHFGDAGKLSNAINVLARSLQEMTIQEKMQGSQLRTVIDNMESGLMLIDERGYVHLVNRKFLNTFGKHAKDYIGFLYYDVLEQENIHKAVQEAFLYEEKVKNSFTISLEIEKKRYFEIVGAPIFNEANDLKGAVLVFHDITELKRLEQMRKDFVANVSHELKTPITSIRGFAETLLEDDMVNEEIRNQFLTIILTESERLQALVYDLLELSKLEKDELRLNYETIHINELLVGILTIVEQQAQKKQINFTTTIEEDSKIRADRDRLKQIFINLISNAINYTPVGGKVDLGVHITKDSIEIVVSDTGIGIPEEFKDRIFERFYRVDRARSRNTGGTGLGLAIVKHIVEAHRGSIKVESKVDKGTIFRVNLPKSFLD</sequence>
<dbReference type="SUPFAM" id="SSF47384">
    <property type="entry name" value="Homodimeric domain of signal transducing histidine kinase"/>
    <property type="match status" value="1"/>
</dbReference>
<dbReference type="PANTHER" id="PTHR45453:SF1">
    <property type="entry name" value="PHOSPHATE REGULON SENSOR PROTEIN PHOR"/>
    <property type="match status" value="1"/>
</dbReference>
<keyword evidence="6" id="KW-0547">Nucleotide-binding</keyword>
<dbReference type="SUPFAM" id="SSF55785">
    <property type="entry name" value="PYP-like sensor domain (PAS domain)"/>
    <property type="match status" value="1"/>
</dbReference>
<dbReference type="Gene3D" id="1.10.287.130">
    <property type="match status" value="1"/>
</dbReference>
<dbReference type="CDD" id="cd00130">
    <property type="entry name" value="PAS"/>
    <property type="match status" value="1"/>
</dbReference>
<dbReference type="Pfam" id="PF02518">
    <property type="entry name" value="HATPase_c"/>
    <property type="match status" value="1"/>
</dbReference>
<organism evidence="14 15">
    <name type="scientific">Aquibacillus rhizosphaerae</name>
    <dbReference type="NCBI Taxonomy" id="3051431"/>
    <lineage>
        <taxon>Bacteria</taxon>
        <taxon>Bacillati</taxon>
        <taxon>Bacillota</taxon>
        <taxon>Bacilli</taxon>
        <taxon>Bacillales</taxon>
        <taxon>Bacillaceae</taxon>
        <taxon>Aquibacillus</taxon>
    </lineage>
</organism>
<keyword evidence="7" id="KW-0418">Kinase</keyword>
<dbReference type="RefSeq" id="WP_285931776.1">
    <property type="nucleotide sequence ID" value="NZ_JASTZU010000032.1"/>
</dbReference>
<evidence type="ECO:0000313" key="14">
    <source>
        <dbReference type="EMBL" id="MDL4840656.1"/>
    </source>
</evidence>
<dbReference type="InterPro" id="IPR050351">
    <property type="entry name" value="BphY/WalK/GraS-like"/>
</dbReference>
<proteinExistence type="predicted"/>
<evidence type="ECO:0000259" key="13">
    <source>
        <dbReference type="PROSITE" id="PS50112"/>
    </source>
</evidence>
<dbReference type="InterPro" id="IPR036890">
    <property type="entry name" value="HATPase_C_sf"/>
</dbReference>
<dbReference type="Pfam" id="PF00989">
    <property type="entry name" value="PAS"/>
    <property type="match status" value="1"/>
</dbReference>
<gene>
    <name evidence="14" type="ORF">QQS35_09370</name>
</gene>
<dbReference type="Proteomes" id="UP001235343">
    <property type="component" value="Unassembled WGS sequence"/>
</dbReference>
<dbReference type="SUPFAM" id="SSF55874">
    <property type="entry name" value="ATPase domain of HSP90 chaperone/DNA topoisomerase II/histidine kinase"/>
    <property type="match status" value="1"/>
</dbReference>
<dbReference type="EMBL" id="JASTZU010000032">
    <property type="protein sequence ID" value="MDL4840656.1"/>
    <property type="molecule type" value="Genomic_DNA"/>
</dbReference>
<feature type="transmembrane region" description="Helical" evidence="11">
    <location>
        <begin position="37"/>
        <end position="58"/>
    </location>
</feature>
<dbReference type="NCBIfam" id="TIGR00229">
    <property type="entry name" value="sensory_box"/>
    <property type="match status" value="1"/>
</dbReference>
<evidence type="ECO:0000313" key="15">
    <source>
        <dbReference type="Proteomes" id="UP001235343"/>
    </source>
</evidence>
<dbReference type="InterPro" id="IPR003594">
    <property type="entry name" value="HATPase_dom"/>
</dbReference>
<feature type="transmembrane region" description="Helical" evidence="11">
    <location>
        <begin position="9"/>
        <end position="31"/>
    </location>
</feature>
<evidence type="ECO:0000256" key="2">
    <source>
        <dbReference type="ARBA" id="ARBA00004370"/>
    </source>
</evidence>
<dbReference type="PRINTS" id="PR00344">
    <property type="entry name" value="BCTRLSENSOR"/>
</dbReference>
<dbReference type="InterPro" id="IPR000014">
    <property type="entry name" value="PAS"/>
</dbReference>
<dbReference type="PROSITE" id="PS50112">
    <property type="entry name" value="PAS"/>
    <property type="match status" value="1"/>
</dbReference>
<keyword evidence="9" id="KW-0902">Two-component regulatory system</keyword>
<evidence type="ECO:0000256" key="11">
    <source>
        <dbReference type="SAM" id="Phobius"/>
    </source>
</evidence>
<evidence type="ECO:0000256" key="10">
    <source>
        <dbReference type="ARBA" id="ARBA00023136"/>
    </source>
</evidence>
<dbReference type="Gene3D" id="3.30.450.20">
    <property type="entry name" value="PAS domain"/>
    <property type="match status" value="1"/>
</dbReference>
<dbReference type="InterPro" id="IPR035965">
    <property type="entry name" value="PAS-like_dom_sf"/>
</dbReference>
<dbReference type="InterPro" id="IPR013767">
    <property type="entry name" value="PAS_fold"/>
</dbReference>
<dbReference type="InterPro" id="IPR004358">
    <property type="entry name" value="Sig_transdc_His_kin-like_C"/>
</dbReference>
<dbReference type="GO" id="GO:0005524">
    <property type="term" value="F:ATP binding"/>
    <property type="evidence" value="ECO:0007669"/>
    <property type="project" value="UniProtKB-KW"/>
</dbReference>
<feature type="domain" description="Histidine kinase" evidence="12">
    <location>
        <begin position="242"/>
        <end position="459"/>
    </location>
</feature>
<keyword evidence="5" id="KW-0808">Transferase</keyword>
<evidence type="ECO:0000256" key="9">
    <source>
        <dbReference type="ARBA" id="ARBA00023012"/>
    </source>
</evidence>
<evidence type="ECO:0000256" key="7">
    <source>
        <dbReference type="ARBA" id="ARBA00022777"/>
    </source>
</evidence>
<accession>A0ABT7L463</accession>
<keyword evidence="10 11" id="KW-0472">Membrane</keyword>
<evidence type="ECO:0000256" key="1">
    <source>
        <dbReference type="ARBA" id="ARBA00000085"/>
    </source>
</evidence>
<dbReference type="SMART" id="SM00388">
    <property type="entry name" value="HisKA"/>
    <property type="match status" value="1"/>
</dbReference>
<dbReference type="EC" id="2.7.13.3" evidence="3"/>
<dbReference type="SMART" id="SM00091">
    <property type="entry name" value="PAS"/>
    <property type="match status" value="1"/>
</dbReference>
<dbReference type="PROSITE" id="PS50109">
    <property type="entry name" value="HIS_KIN"/>
    <property type="match status" value="1"/>
</dbReference>
<comment type="subcellular location">
    <subcellularLocation>
        <location evidence="2">Membrane</location>
    </subcellularLocation>
</comment>
<feature type="domain" description="PAS" evidence="13">
    <location>
        <begin position="116"/>
        <end position="189"/>
    </location>
</feature>
<protein>
    <recommendedName>
        <fullName evidence="3">histidine kinase</fullName>
        <ecNumber evidence="3">2.7.13.3</ecNumber>
    </recommendedName>
</protein>
<dbReference type="CDD" id="cd00075">
    <property type="entry name" value="HATPase"/>
    <property type="match status" value="1"/>
</dbReference>
<evidence type="ECO:0000256" key="6">
    <source>
        <dbReference type="ARBA" id="ARBA00022741"/>
    </source>
</evidence>
<evidence type="ECO:0000256" key="5">
    <source>
        <dbReference type="ARBA" id="ARBA00022679"/>
    </source>
</evidence>
<keyword evidence="11" id="KW-0812">Transmembrane</keyword>
<dbReference type="PANTHER" id="PTHR45453">
    <property type="entry name" value="PHOSPHATE REGULON SENSOR PROTEIN PHOR"/>
    <property type="match status" value="1"/>
</dbReference>
<dbReference type="Pfam" id="PF00512">
    <property type="entry name" value="HisKA"/>
    <property type="match status" value="1"/>
</dbReference>
<name>A0ABT7L463_9BACI</name>
<dbReference type="Gene3D" id="3.30.565.10">
    <property type="entry name" value="Histidine kinase-like ATPase, C-terminal domain"/>
    <property type="match status" value="1"/>
</dbReference>
<reference evidence="14 15" key="1">
    <citation type="submission" date="2023-06" db="EMBL/GenBank/DDBJ databases">
        <title>Aquibacillus rhizosphaerae LR5S19.</title>
        <authorList>
            <person name="Sun J.-Q."/>
        </authorList>
    </citation>
    <scope>NUCLEOTIDE SEQUENCE [LARGE SCALE GENOMIC DNA]</scope>
    <source>
        <strain evidence="14 15">LR5S19</strain>
    </source>
</reference>
<evidence type="ECO:0000256" key="4">
    <source>
        <dbReference type="ARBA" id="ARBA00022553"/>
    </source>
</evidence>
<dbReference type="InterPro" id="IPR005467">
    <property type="entry name" value="His_kinase_dom"/>
</dbReference>
<dbReference type="NCBIfam" id="NF046044">
    <property type="entry name" value="PnpS"/>
    <property type="match status" value="1"/>
</dbReference>
<dbReference type="InterPro" id="IPR036097">
    <property type="entry name" value="HisK_dim/P_sf"/>
</dbReference>
<comment type="catalytic activity">
    <reaction evidence="1">
        <text>ATP + protein L-histidine = ADP + protein N-phospho-L-histidine.</text>
        <dbReference type="EC" id="2.7.13.3"/>
    </reaction>
</comment>
<evidence type="ECO:0000256" key="8">
    <source>
        <dbReference type="ARBA" id="ARBA00022840"/>
    </source>
</evidence>
<comment type="caution">
    <text evidence="14">The sequence shown here is derived from an EMBL/GenBank/DDBJ whole genome shotgun (WGS) entry which is preliminary data.</text>
</comment>
<keyword evidence="4" id="KW-0597">Phosphoprotein</keyword>
<evidence type="ECO:0000256" key="3">
    <source>
        <dbReference type="ARBA" id="ARBA00012438"/>
    </source>
</evidence>
<keyword evidence="11" id="KW-1133">Transmembrane helix</keyword>